<comment type="caution">
    <text evidence="1">The sequence shown here is derived from an EMBL/GenBank/DDBJ whole genome shotgun (WGS) entry which is preliminary data.</text>
</comment>
<protein>
    <submittedName>
        <fullName evidence="1">Uncharacterized protein</fullName>
    </submittedName>
</protein>
<name>A0ABW6T595_9ACTN</name>
<organism evidence="1 2">
    <name type="scientific">Microtetraspora malaysiensis</name>
    <dbReference type="NCBI Taxonomy" id="161358"/>
    <lineage>
        <taxon>Bacteria</taxon>
        <taxon>Bacillati</taxon>
        <taxon>Actinomycetota</taxon>
        <taxon>Actinomycetes</taxon>
        <taxon>Streptosporangiales</taxon>
        <taxon>Streptosporangiaceae</taxon>
        <taxon>Microtetraspora</taxon>
    </lineage>
</organism>
<evidence type="ECO:0000313" key="1">
    <source>
        <dbReference type="EMBL" id="MFF3671663.1"/>
    </source>
</evidence>
<proteinExistence type="predicted"/>
<keyword evidence="2" id="KW-1185">Reference proteome</keyword>
<accession>A0ABW6T595</accession>
<dbReference type="EMBL" id="JBIASD010000052">
    <property type="protein sequence ID" value="MFF3671663.1"/>
    <property type="molecule type" value="Genomic_DNA"/>
</dbReference>
<evidence type="ECO:0000313" key="2">
    <source>
        <dbReference type="Proteomes" id="UP001602013"/>
    </source>
</evidence>
<reference evidence="1 2" key="1">
    <citation type="submission" date="2024-10" db="EMBL/GenBank/DDBJ databases">
        <title>The Natural Products Discovery Center: Release of the First 8490 Sequenced Strains for Exploring Actinobacteria Biosynthetic Diversity.</title>
        <authorList>
            <person name="Kalkreuter E."/>
            <person name="Kautsar S.A."/>
            <person name="Yang D."/>
            <person name="Bader C.D."/>
            <person name="Teijaro C.N."/>
            <person name="Fluegel L."/>
            <person name="Davis C.M."/>
            <person name="Simpson J.R."/>
            <person name="Lauterbach L."/>
            <person name="Steele A.D."/>
            <person name="Gui C."/>
            <person name="Meng S."/>
            <person name="Li G."/>
            <person name="Viehrig K."/>
            <person name="Ye F."/>
            <person name="Su P."/>
            <person name="Kiefer A.F."/>
            <person name="Nichols A."/>
            <person name="Cepeda A.J."/>
            <person name="Yan W."/>
            <person name="Fan B."/>
            <person name="Jiang Y."/>
            <person name="Adhikari A."/>
            <person name="Zheng C.-J."/>
            <person name="Schuster L."/>
            <person name="Cowan T.M."/>
            <person name="Smanski M.J."/>
            <person name="Chevrette M.G."/>
            <person name="De Carvalho L.P.S."/>
            <person name="Shen B."/>
        </authorList>
    </citation>
    <scope>NUCLEOTIDE SEQUENCE [LARGE SCALE GENOMIC DNA]</scope>
    <source>
        <strain evidence="1 2">NPDC002173</strain>
    </source>
</reference>
<sequence>MAQQIDGDRVQRLQLEKDWPEWVVWRSTGPLGEPADWYASRRRRLTGEQRRAGLHATVSADTPEELAEVLDRQAELDPQRCTRMAAKLAEHAEHA</sequence>
<dbReference type="RefSeq" id="WP_387417831.1">
    <property type="nucleotide sequence ID" value="NZ_JBIASD010000052.1"/>
</dbReference>
<dbReference type="Proteomes" id="UP001602013">
    <property type="component" value="Unassembled WGS sequence"/>
</dbReference>
<gene>
    <name evidence="1" type="ORF">ACFYXI_39380</name>
</gene>